<sequence length="41" mass="4776">MRTPPLPPDEHDWFPYDTRMSITTTAWPLPEGAITHPAWRS</sequence>
<proteinExistence type="predicted"/>
<evidence type="ECO:0000313" key="2">
    <source>
        <dbReference type="Proteomes" id="UP000321261"/>
    </source>
</evidence>
<gene>
    <name evidence="1" type="ORF">FHX44_113247</name>
</gene>
<reference evidence="1 2" key="1">
    <citation type="submission" date="2019-06" db="EMBL/GenBank/DDBJ databases">
        <title>Sequencing the genomes of 1000 actinobacteria strains.</title>
        <authorList>
            <person name="Klenk H.-P."/>
        </authorList>
    </citation>
    <scope>NUCLEOTIDE SEQUENCE [LARGE SCALE GENOMIC DNA]</scope>
    <source>
        <strain evidence="1 2">DSM 45671</strain>
    </source>
</reference>
<comment type="caution">
    <text evidence="1">The sequence shown here is derived from an EMBL/GenBank/DDBJ whole genome shotgun (WGS) entry which is preliminary data.</text>
</comment>
<evidence type="ECO:0000313" key="1">
    <source>
        <dbReference type="EMBL" id="TWF77339.1"/>
    </source>
</evidence>
<accession>A0A561SR44</accession>
<name>A0A561SR44_9PSEU</name>
<protein>
    <submittedName>
        <fullName evidence="1">Uncharacterized protein</fullName>
    </submittedName>
</protein>
<keyword evidence="2" id="KW-1185">Reference proteome</keyword>
<dbReference type="EMBL" id="VIWU01000001">
    <property type="protein sequence ID" value="TWF77339.1"/>
    <property type="molecule type" value="Genomic_DNA"/>
</dbReference>
<dbReference type="AlphaFoldDB" id="A0A561SR44"/>
<dbReference type="Proteomes" id="UP000321261">
    <property type="component" value="Unassembled WGS sequence"/>
</dbReference>
<organism evidence="1 2">
    <name type="scientific">Pseudonocardia hierapolitana</name>
    <dbReference type="NCBI Taxonomy" id="1128676"/>
    <lineage>
        <taxon>Bacteria</taxon>
        <taxon>Bacillati</taxon>
        <taxon>Actinomycetota</taxon>
        <taxon>Actinomycetes</taxon>
        <taxon>Pseudonocardiales</taxon>
        <taxon>Pseudonocardiaceae</taxon>
        <taxon>Pseudonocardia</taxon>
    </lineage>
</organism>